<dbReference type="AlphaFoldDB" id="A0A5B7E411"/>
<comment type="caution">
    <text evidence="1">The sequence shown here is derived from an EMBL/GenBank/DDBJ whole genome shotgun (WGS) entry which is preliminary data.</text>
</comment>
<dbReference type="EMBL" id="VSRR010001963">
    <property type="protein sequence ID" value="MPC28772.1"/>
    <property type="molecule type" value="Genomic_DNA"/>
</dbReference>
<organism evidence="1 2">
    <name type="scientific">Portunus trituberculatus</name>
    <name type="common">Swimming crab</name>
    <name type="synonym">Neptunus trituberculatus</name>
    <dbReference type="NCBI Taxonomy" id="210409"/>
    <lineage>
        <taxon>Eukaryota</taxon>
        <taxon>Metazoa</taxon>
        <taxon>Ecdysozoa</taxon>
        <taxon>Arthropoda</taxon>
        <taxon>Crustacea</taxon>
        <taxon>Multicrustacea</taxon>
        <taxon>Malacostraca</taxon>
        <taxon>Eumalacostraca</taxon>
        <taxon>Eucarida</taxon>
        <taxon>Decapoda</taxon>
        <taxon>Pleocyemata</taxon>
        <taxon>Brachyura</taxon>
        <taxon>Eubrachyura</taxon>
        <taxon>Portunoidea</taxon>
        <taxon>Portunidae</taxon>
        <taxon>Portuninae</taxon>
        <taxon>Portunus</taxon>
    </lineage>
</organism>
<keyword evidence="2" id="KW-1185">Reference proteome</keyword>
<gene>
    <name evidence="1" type="ORF">E2C01_021983</name>
</gene>
<accession>A0A5B7E411</accession>
<proteinExistence type="predicted"/>
<evidence type="ECO:0000313" key="2">
    <source>
        <dbReference type="Proteomes" id="UP000324222"/>
    </source>
</evidence>
<name>A0A5B7E411_PORTR</name>
<reference evidence="1 2" key="1">
    <citation type="submission" date="2019-05" db="EMBL/GenBank/DDBJ databases">
        <title>Another draft genome of Portunus trituberculatus and its Hox gene families provides insights of decapod evolution.</title>
        <authorList>
            <person name="Jeong J.-H."/>
            <person name="Song I."/>
            <person name="Kim S."/>
            <person name="Choi T."/>
            <person name="Kim D."/>
            <person name="Ryu S."/>
            <person name="Kim W."/>
        </authorList>
    </citation>
    <scope>NUCLEOTIDE SEQUENCE [LARGE SCALE GENOMIC DNA]</scope>
    <source>
        <tissue evidence="1">Muscle</tissue>
    </source>
</reference>
<protein>
    <submittedName>
        <fullName evidence="1">Uncharacterized protein</fullName>
    </submittedName>
</protein>
<evidence type="ECO:0000313" key="1">
    <source>
        <dbReference type="EMBL" id="MPC28772.1"/>
    </source>
</evidence>
<dbReference type="Proteomes" id="UP000324222">
    <property type="component" value="Unassembled WGS sequence"/>
</dbReference>
<sequence>MNQYGSLRVWICNSGEFVAGHDTCISLLPYLFPGLTPFPVGRPSVVIEFSVNRNTGRNFKVVVNEFLFGVFIDRPLPHWHNSCAAHFCGTSTMAFMWHGTRLTWAALFTLRYPYEGQRDGR</sequence>